<dbReference type="AlphaFoldDB" id="A0A8S0RHZ4"/>
<evidence type="ECO:0000256" key="2">
    <source>
        <dbReference type="ARBA" id="ARBA00023015"/>
    </source>
</evidence>
<proteinExistence type="inferred from homology"/>
<feature type="compositionally biased region" description="Polar residues" evidence="9">
    <location>
        <begin position="289"/>
        <end position="311"/>
    </location>
</feature>
<feature type="region of interest" description="Disordered" evidence="9">
    <location>
        <begin position="79"/>
        <end position="160"/>
    </location>
</feature>
<evidence type="ECO:0000256" key="8">
    <source>
        <dbReference type="RuleBase" id="RU367155"/>
    </source>
</evidence>
<comment type="similarity">
    <text evidence="8">Belongs to the NFYA/HAP2 subunit family.</text>
</comment>
<dbReference type="PRINTS" id="PR00616">
    <property type="entry name" value="CCAATSUBUNTB"/>
</dbReference>
<dbReference type="GO" id="GO:0003700">
    <property type="term" value="F:DNA-binding transcription factor activity"/>
    <property type="evidence" value="ECO:0007669"/>
    <property type="project" value="UniProtKB-UniRule"/>
</dbReference>
<keyword evidence="4" id="KW-0010">Activator</keyword>
<comment type="subunit">
    <text evidence="7">Heterotrimeric transcription factor composed of three components, NF-YA, NF-YB and NF-YC. NF-YB and NF-YC must interact and dimerize for NF-YA association and DNA binding.</text>
</comment>
<evidence type="ECO:0000313" key="11">
    <source>
        <dbReference type="EMBL" id="CAA2979002.1"/>
    </source>
</evidence>
<keyword evidence="10" id="KW-0472">Membrane</keyword>
<evidence type="ECO:0000256" key="4">
    <source>
        <dbReference type="ARBA" id="ARBA00023159"/>
    </source>
</evidence>
<dbReference type="PROSITE" id="PS00686">
    <property type="entry name" value="NFYA_HAP2_1"/>
    <property type="match status" value="1"/>
</dbReference>
<dbReference type="GO" id="GO:0016602">
    <property type="term" value="C:CCAAT-binding factor complex"/>
    <property type="evidence" value="ECO:0007669"/>
    <property type="project" value="InterPro"/>
</dbReference>
<keyword evidence="5 8" id="KW-0804">Transcription</keyword>
<dbReference type="Gramene" id="OE9A005686T3">
    <property type="protein sequence ID" value="OE9A005686C3"/>
    <property type="gene ID" value="OE9A005686"/>
</dbReference>
<comment type="subcellular location">
    <subcellularLocation>
        <location evidence="1 8">Nucleus</location>
    </subcellularLocation>
</comment>
<keyword evidence="12" id="KW-1185">Reference proteome</keyword>
<keyword evidence="10" id="KW-0812">Transmembrane</keyword>
<evidence type="ECO:0000256" key="9">
    <source>
        <dbReference type="SAM" id="MobiDB-lite"/>
    </source>
</evidence>
<keyword evidence="2 8" id="KW-0805">Transcription regulation</keyword>
<evidence type="ECO:0000313" key="12">
    <source>
        <dbReference type="Proteomes" id="UP000594638"/>
    </source>
</evidence>
<dbReference type="InterPro" id="IPR018362">
    <property type="entry name" value="CCAAT-binding_factor_CS"/>
</dbReference>
<evidence type="ECO:0000256" key="6">
    <source>
        <dbReference type="ARBA" id="ARBA00023242"/>
    </source>
</evidence>
<feature type="compositionally biased region" description="Polar residues" evidence="9">
    <location>
        <begin position="337"/>
        <end position="349"/>
    </location>
</feature>
<dbReference type="Gene3D" id="6.10.250.2430">
    <property type="match status" value="1"/>
</dbReference>
<dbReference type="EMBL" id="CACTIH010003624">
    <property type="protein sequence ID" value="CAA2979002.1"/>
    <property type="molecule type" value="Genomic_DNA"/>
</dbReference>
<dbReference type="PROSITE" id="PS51152">
    <property type="entry name" value="NFYA_HAP2_2"/>
    <property type="match status" value="1"/>
</dbReference>
<comment type="function">
    <text evidence="8">Component of the sequence-specific heterotrimeric transcription factor (NF-Y) which specifically recognizes a 5'-CCAAT-3' box motif found in the promoters of its target genes.</text>
</comment>
<sequence>MKPFIVSKLLGRNMFFFFSFFFFFFWGLKFELHNSEFPPLIGLYIVCAICKDTAFSYLEKLGSMQSNCKRVNPGESNLYNVSKPRVRSEPWGSDTGYKPSPAATMQGNTSDSSSLEQSVDGQSQSEGGMNEEDDAAVKQTSSTLPLNPDRNHGDDDQNQFAPTVQPRIESLVQPPQLELVGHSIACASNPYDPYYGGMMAAYGQPLVPPHLFDMHPARMPLPLEMEQEPVYVNAKQYNGILRRRQMRAKAELEKKLIKVRKPYLHESRHQHALRRARGSGGRFTKKSDAATSNGADSGSTVSPQSINSSASKALPPESNEANVPAVQHAHNNDVRNFRNQTNKQEQAYQSKGEGHPSGQQWGNIPSNRAFAMK</sequence>
<accession>A0A8S0RHZ4</accession>
<dbReference type="PANTHER" id="PTHR12632">
    <property type="entry name" value="TRANSCRIPTION FACTOR NF-Y ALPHA-RELATED"/>
    <property type="match status" value="1"/>
</dbReference>
<feature type="transmembrane region" description="Helical" evidence="10">
    <location>
        <begin position="9"/>
        <end position="28"/>
    </location>
</feature>
<feature type="compositionally biased region" description="Polar residues" evidence="9">
    <location>
        <begin position="103"/>
        <end position="127"/>
    </location>
</feature>
<dbReference type="Proteomes" id="UP000594638">
    <property type="component" value="Unassembled WGS sequence"/>
</dbReference>
<comment type="caution">
    <text evidence="11">The sequence shown here is derived from an EMBL/GenBank/DDBJ whole genome shotgun (WGS) entry which is preliminary data.</text>
</comment>
<dbReference type="SMART" id="SM00521">
    <property type="entry name" value="CBF"/>
    <property type="match status" value="1"/>
</dbReference>
<protein>
    <recommendedName>
        <fullName evidence="8">Nuclear transcription factor Y subunit</fullName>
    </recommendedName>
</protein>
<feature type="compositionally biased region" description="Polar residues" evidence="9">
    <location>
        <begin position="357"/>
        <end position="366"/>
    </location>
</feature>
<feature type="region of interest" description="Disordered" evidence="9">
    <location>
        <begin position="262"/>
        <end position="322"/>
    </location>
</feature>
<evidence type="ECO:0000256" key="3">
    <source>
        <dbReference type="ARBA" id="ARBA00023125"/>
    </source>
</evidence>
<dbReference type="Pfam" id="PF02045">
    <property type="entry name" value="CBFB_NFYA"/>
    <property type="match status" value="1"/>
</dbReference>
<evidence type="ECO:0000256" key="1">
    <source>
        <dbReference type="ARBA" id="ARBA00004123"/>
    </source>
</evidence>
<evidence type="ECO:0000256" key="5">
    <source>
        <dbReference type="ARBA" id="ARBA00023163"/>
    </source>
</evidence>
<gene>
    <name evidence="11" type="ORF">OLEA9_A005686</name>
</gene>
<evidence type="ECO:0000256" key="10">
    <source>
        <dbReference type="SAM" id="Phobius"/>
    </source>
</evidence>
<evidence type="ECO:0000256" key="7">
    <source>
        <dbReference type="ARBA" id="ARBA00025911"/>
    </source>
</evidence>
<dbReference type="InterPro" id="IPR001289">
    <property type="entry name" value="NFYA"/>
</dbReference>
<keyword evidence="3 8" id="KW-0238">DNA-binding</keyword>
<dbReference type="GO" id="GO:0003677">
    <property type="term" value="F:DNA binding"/>
    <property type="evidence" value="ECO:0007669"/>
    <property type="project" value="UniProtKB-KW"/>
</dbReference>
<dbReference type="OrthoDB" id="1097733at2759"/>
<name>A0A8S0RHZ4_OLEEU</name>
<keyword evidence="6 8" id="KW-0539">Nucleus</keyword>
<reference evidence="11 12" key="1">
    <citation type="submission" date="2019-12" db="EMBL/GenBank/DDBJ databases">
        <authorList>
            <person name="Alioto T."/>
            <person name="Alioto T."/>
            <person name="Gomez Garrido J."/>
        </authorList>
    </citation>
    <scope>NUCLEOTIDE SEQUENCE [LARGE SCALE GENOMIC DNA]</scope>
</reference>
<organism evidence="11 12">
    <name type="scientific">Olea europaea subsp. europaea</name>
    <dbReference type="NCBI Taxonomy" id="158383"/>
    <lineage>
        <taxon>Eukaryota</taxon>
        <taxon>Viridiplantae</taxon>
        <taxon>Streptophyta</taxon>
        <taxon>Embryophyta</taxon>
        <taxon>Tracheophyta</taxon>
        <taxon>Spermatophyta</taxon>
        <taxon>Magnoliopsida</taxon>
        <taxon>eudicotyledons</taxon>
        <taxon>Gunneridae</taxon>
        <taxon>Pentapetalae</taxon>
        <taxon>asterids</taxon>
        <taxon>lamiids</taxon>
        <taxon>Lamiales</taxon>
        <taxon>Oleaceae</taxon>
        <taxon>Oleeae</taxon>
        <taxon>Olea</taxon>
    </lineage>
</organism>
<keyword evidence="10" id="KW-1133">Transmembrane helix</keyword>
<feature type="region of interest" description="Disordered" evidence="9">
    <location>
        <begin position="336"/>
        <end position="373"/>
    </location>
</feature>